<accession>A0A1U7LUD7</accession>
<evidence type="ECO:0000256" key="2">
    <source>
        <dbReference type="ARBA" id="ARBA00010992"/>
    </source>
</evidence>
<dbReference type="Proteomes" id="UP000186594">
    <property type="component" value="Unassembled WGS sequence"/>
</dbReference>
<feature type="domain" description="Major facilitator superfamily (MFS) profile" evidence="11">
    <location>
        <begin position="62"/>
        <end position="489"/>
    </location>
</feature>
<keyword evidence="6 10" id="KW-0472">Membrane</keyword>
<evidence type="ECO:0000256" key="6">
    <source>
        <dbReference type="ARBA" id="ARBA00023136"/>
    </source>
</evidence>
<protein>
    <submittedName>
        <fullName evidence="12">Myo-inositol transporter 1</fullName>
    </submittedName>
</protein>
<feature type="transmembrane region" description="Helical" evidence="10">
    <location>
        <begin position="102"/>
        <end position="122"/>
    </location>
</feature>
<comment type="catalytic activity">
    <reaction evidence="7">
        <text>myo-inositol(out) + H(+)(out) = myo-inositol(in) + H(+)(in)</text>
        <dbReference type="Rhea" id="RHEA:60364"/>
        <dbReference type="ChEBI" id="CHEBI:15378"/>
        <dbReference type="ChEBI" id="CHEBI:17268"/>
    </reaction>
</comment>
<feature type="transmembrane region" description="Helical" evidence="10">
    <location>
        <begin position="400"/>
        <end position="421"/>
    </location>
</feature>
<comment type="similarity">
    <text evidence="2 9">Belongs to the major facilitator superfamily. Sugar transporter (TC 2.A.1.1) family.</text>
</comment>
<evidence type="ECO:0000313" key="13">
    <source>
        <dbReference type="Proteomes" id="UP000186594"/>
    </source>
</evidence>
<dbReference type="GO" id="GO:0005366">
    <property type="term" value="F:myo-inositol:proton symporter activity"/>
    <property type="evidence" value="ECO:0007669"/>
    <property type="project" value="TreeGrafter"/>
</dbReference>
<dbReference type="NCBIfam" id="TIGR00879">
    <property type="entry name" value="SP"/>
    <property type="match status" value="1"/>
</dbReference>
<feature type="transmembrane region" description="Helical" evidence="10">
    <location>
        <begin position="129"/>
        <end position="147"/>
    </location>
</feature>
<comment type="subcellular location">
    <subcellularLocation>
        <location evidence="1">Membrane</location>
        <topology evidence="1">Multi-pass membrane protein</topology>
    </subcellularLocation>
</comment>
<dbReference type="InterPro" id="IPR020846">
    <property type="entry name" value="MFS_dom"/>
</dbReference>
<evidence type="ECO:0000256" key="1">
    <source>
        <dbReference type="ARBA" id="ARBA00004141"/>
    </source>
</evidence>
<dbReference type="FunFam" id="1.20.1250.20:FF:000073">
    <property type="entry name" value="MFS myo-inositol transporter, putative"/>
    <property type="match status" value="1"/>
</dbReference>
<feature type="transmembrane region" description="Helical" evidence="10">
    <location>
        <begin position="467"/>
        <end position="485"/>
    </location>
</feature>
<feature type="transmembrane region" description="Helical" evidence="10">
    <location>
        <begin position="331"/>
        <end position="352"/>
    </location>
</feature>
<evidence type="ECO:0000256" key="8">
    <source>
        <dbReference type="ARBA" id="ARBA00054319"/>
    </source>
</evidence>
<evidence type="ECO:0000256" key="9">
    <source>
        <dbReference type="RuleBase" id="RU003346"/>
    </source>
</evidence>
<dbReference type="OrthoDB" id="6339427at2759"/>
<feature type="transmembrane region" description="Helical" evidence="10">
    <location>
        <begin position="57"/>
        <end position="75"/>
    </location>
</feature>
<dbReference type="PRINTS" id="PR00171">
    <property type="entry name" value="SUGRTRNSPORT"/>
</dbReference>
<evidence type="ECO:0000259" key="11">
    <source>
        <dbReference type="PROSITE" id="PS50850"/>
    </source>
</evidence>
<dbReference type="InterPro" id="IPR050814">
    <property type="entry name" value="Myo-inositol_Transporter"/>
</dbReference>
<dbReference type="AlphaFoldDB" id="A0A1U7LUD7"/>
<dbReference type="PANTHER" id="PTHR48020:SF12">
    <property type="entry name" value="PROTON MYO-INOSITOL COTRANSPORTER"/>
    <property type="match status" value="1"/>
</dbReference>
<dbReference type="EMBL" id="LXFE01000224">
    <property type="protein sequence ID" value="OLL26193.1"/>
    <property type="molecule type" value="Genomic_DNA"/>
</dbReference>
<dbReference type="OMA" id="RSNIKFW"/>
<organism evidence="12 13">
    <name type="scientific">Neolecta irregularis (strain DAH-3)</name>
    <dbReference type="NCBI Taxonomy" id="1198029"/>
    <lineage>
        <taxon>Eukaryota</taxon>
        <taxon>Fungi</taxon>
        <taxon>Dikarya</taxon>
        <taxon>Ascomycota</taxon>
        <taxon>Taphrinomycotina</taxon>
        <taxon>Neolectales</taxon>
        <taxon>Neolectaceae</taxon>
        <taxon>Neolecta</taxon>
    </lineage>
</organism>
<dbReference type="PROSITE" id="PS50850">
    <property type="entry name" value="MFS"/>
    <property type="match status" value="1"/>
</dbReference>
<feature type="transmembrane region" description="Helical" evidence="10">
    <location>
        <begin position="359"/>
        <end position="380"/>
    </location>
</feature>
<keyword evidence="4 10" id="KW-0812">Transmembrane</keyword>
<evidence type="ECO:0000256" key="7">
    <source>
        <dbReference type="ARBA" id="ARBA00049119"/>
    </source>
</evidence>
<keyword evidence="13" id="KW-1185">Reference proteome</keyword>
<dbReference type="GO" id="GO:1904679">
    <property type="term" value="P:myo-inositol import across plasma membrane"/>
    <property type="evidence" value="ECO:0007669"/>
    <property type="project" value="TreeGrafter"/>
</dbReference>
<dbReference type="PROSITE" id="PS00216">
    <property type="entry name" value="SUGAR_TRANSPORT_1"/>
    <property type="match status" value="1"/>
</dbReference>
<comment type="caution">
    <text evidence="12">The sequence shown here is derived from an EMBL/GenBank/DDBJ whole genome shotgun (WGS) entry which is preliminary data.</text>
</comment>
<evidence type="ECO:0000256" key="3">
    <source>
        <dbReference type="ARBA" id="ARBA00022448"/>
    </source>
</evidence>
<dbReference type="InterPro" id="IPR005828">
    <property type="entry name" value="MFS_sugar_transport-like"/>
</dbReference>
<dbReference type="InterPro" id="IPR003663">
    <property type="entry name" value="Sugar/inositol_transpt"/>
</dbReference>
<dbReference type="PROSITE" id="PS00217">
    <property type="entry name" value="SUGAR_TRANSPORT_2"/>
    <property type="match status" value="1"/>
</dbReference>
<sequence length="536" mass="58540">MSSPLSYKPLATQDYDLSETQFIKPHMSKQSSSSLKLNDPQTEQISLDAIEETEMGYFVWILSFAAAIGGFLFGYDTGVISGALVVIKQDLGRVLSDRDKELITSATAIGALVGALIAGTLINKVGRKPIIAIANILFTFGAILQAISKSFALMVCGRLVIGFGVGAAAFAIPLYISELAPSRIRGRLVITNVLCITGGQVIAYGIDAIFYHVAHGWRYMIGLGAVPSMIQLLMMTFLPETPRFLVKCGKRNTARPILHKIYPNATEQEVDNKLELIHRHVYEVDKIVRDRGFFIILKDLLLVGANRRALIIACGLQAIQQLCGFNTLMYYSGTLFAAVGFQNPVAVALFLIDRVGRRTILIATIWGMAFGLAVAAGAFIHIPLDKDGHVVATEGKWPKIVLLGQLLFVAFYATGIGNVPWQQSELFSMKVRGLGAGMATATNWSANLVISFTFLTLMKAITPSGAFALYAGICLLGWIFVVVLYPETAGFTLEQVQELFIDSFGVKKSIAIRKDILKRRADGLEFRRVQLDFPTA</sequence>
<evidence type="ECO:0000256" key="10">
    <source>
        <dbReference type="SAM" id="Phobius"/>
    </source>
</evidence>
<feature type="transmembrane region" description="Helical" evidence="10">
    <location>
        <begin position="433"/>
        <end position="455"/>
    </location>
</feature>
<feature type="transmembrane region" description="Helical" evidence="10">
    <location>
        <begin position="159"/>
        <end position="176"/>
    </location>
</feature>
<keyword evidence="3 9" id="KW-0813">Transport</keyword>
<dbReference type="InterPro" id="IPR005829">
    <property type="entry name" value="Sugar_transporter_CS"/>
</dbReference>
<keyword evidence="5 10" id="KW-1133">Transmembrane helix</keyword>
<evidence type="ECO:0000313" key="12">
    <source>
        <dbReference type="EMBL" id="OLL26193.1"/>
    </source>
</evidence>
<name>A0A1U7LUD7_NEOID</name>
<proteinExistence type="inferred from homology"/>
<evidence type="ECO:0000256" key="5">
    <source>
        <dbReference type="ARBA" id="ARBA00022989"/>
    </source>
</evidence>
<dbReference type="GO" id="GO:0016020">
    <property type="term" value="C:membrane"/>
    <property type="evidence" value="ECO:0007669"/>
    <property type="project" value="UniProtKB-SubCell"/>
</dbReference>
<dbReference type="SUPFAM" id="SSF103473">
    <property type="entry name" value="MFS general substrate transporter"/>
    <property type="match status" value="1"/>
</dbReference>
<comment type="function">
    <text evidence="8">Transporter for myo-inositol.</text>
</comment>
<dbReference type="Gene3D" id="1.20.1250.20">
    <property type="entry name" value="MFS general substrate transporter like domains"/>
    <property type="match status" value="1"/>
</dbReference>
<feature type="transmembrane region" description="Helical" evidence="10">
    <location>
        <begin position="188"/>
        <end position="211"/>
    </location>
</feature>
<evidence type="ECO:0000256" key="4">
    <source>
        <dbReference type="ARBA" id="ARBA00022692"/>
    </source>
</evidence>
<dbReference type="InterPro" id="IPR036259">
    <property type="entry name" value="MFS_trans_sf"/>
</dbReference>
<dbReference type="PANTHER" id="PTHR48020">
    <property type="entry name" value="PROTON MYO-INOSITOL COTRANSPORTER"/>
    <property type="match status" value="1"/>
</dbReference>
<dbReference type="STRING" id="1198029.A0A1U7LUD7"/>
<dbReference type="Pfam" id="PF00083">
    <property type="entry name" value="Sugar_tr"/>
    <property type="match status" value="1"/>
</dbReference>
<reference evidence="12 13" key="1">
    <citation type="submission" date="2016-04" db="EMBL/GenBank/DDBJ databases">
        <title>Evolutionary innovation and constraint leading to complex multicellularity in the Ascomycota.</title>
        <authorList>
            <person name="Cisse O."/>
            <person name="Nguyen A."/>
            <person name="Hewitt D.A."/>
            <person name="Jedd G."/>
            <person name="Stajich J.E."/>
        </authorList>
    </citation>
    <scope>NUCLEOTIDE SEQUENCE [LARGE SCALE GENOMIC DNA]</scope>
    <source>
        <strain evidence="12 13">DAH-3</strain>
    </source>
</reference>
<gene>
    <name evidence="12" type="ORF">NEOLI_003582</name>
</gene>